<dbReference type="PRINTS" id="PR00154">
    <property type="entry name" value="AMPBINDING"/>
</dbReference>
<keyword evidence="3" id="KW-1185">Reference proteome</keyword>
<dbReference type="InterPro" id="IPR045851">
    <property type="entry name" value="AMP-bd_C_sf"/>
</dbReference>
<dbReference type="RefSeq" id="WP_340362598.1">
    <property type="nucleotide sequence ID" value="NZ_JBBKZV010000002.1"/>
</dbReference>
<evidence type="ECO:0000313" key="2">
    <source>
        <dbReference type="EMBL" id="MEJ8821555.1"/>
    </source>
</evidence>
<gene>
    <name evidence="2" type="ORF">WKW80_05830</name>
</gene>
<dbReference type="EMBL" id="JBBKZV010000002">
    <property type="protein sequence ID" value="MEJ8821555.1"/>
    <property type="molecule type" value="Genomic_DNA"/>
</dbReference>
<dbReference type="Proteomes" id="UP001363010">
    <property type="component" value="Unassembled WGS sequence"/>
</dbReference>
<dbReference type="Gene3D" id="3.30.300.30">
    <property type="match status" value="1"/>
</dbReference>
<feature type="domain" description="AMP-dependent synthetase/ligase" evidence="1">
    <location>
        <begin position="11"/>
        <end position="384"/>
    </location>
</feature>
<comment type="caution">
    <text evidence="2">The sequence shown here is derived from an EMBL/GenBank/DDBJ whole genome shotgun (WGS) entry which is preliminary data.</text>
</comment>
<accession>A0ABU8VUR4</accession>
<proteinExistence type="predicted"/>
<dbReference type="InterPro" id="IPR042099">
    <property type="entry name" value="ANL_N_sf"/>
</dbReference>
<dbReference type="InterPro" id="IPR000873">
    <property type="entry name" value="AMP-dep_synth/lig_dom"/>
</dbReference>
<sequence length="526" mass="56007">MNYNLALSVWKHGRSTPDALAIASEGQTITYGEAASQAARLAACLRQSPLWQRPDGARPRVGILASRSAIACLGVLGAAWAGATYVPIGPKIPTERLLTLLSLCDLSAIIADDQGVKLLSAEVLQACPPLVICPRASELPADGGTWQTRVDLKALPPADSSEPVAVGARDTAYIIFTSGTTGTPKGVMVSAGSICIYVEEVGKLLDLNPSDRAIETCELTFDFAGHNMHPTWHAGASLHVMPALRAMNAVRFVRDNALTVWSSVPSLAGMLRQVKALVPHAMPSLRITTFGGEQLPDGVVTAWQRAAPNSSIVNLYGPTEATIFCLAQDIGDPHPLTPGRNIMSIGIPMVGSEAAVLDEHGKEVPDGTHGELALAGVQLADGYLNAPELTAKKFPMIDGKRWYLTGDLAMRDSTGAFHCLGRIDNQVKILGHRIELEEVDAHLRNVTNADVVGTVAWPLNDGNAQGLVAFVGASDLDDVQVRAELKTRLPAYMVPSRIVALEDMPFNQSGKVDRNALRQLLAQEVA</sequence>
<protein>
    <submittedName>
        <fullName evidence="2">AMP-binding protein</fullName>
    </submittedName>
</protein>
<name>A0ABU8VUR4_9BURK</name>
<dbReference type="Pfam" id="PF00501">
    <property type="entry name" value="AMP-binding"/>
    <property type="match status" value="1"/>
</dbReference>
<dbReference type="InterPro" id="IPR020459">
    <property type="entry name" value="AMP-binding"/>
</dbReference>
<reference evidence="2 3" key="1">
    <citation type="submission" date="2024-03" db="EMBL/GenBank/DDBJ databases">
        <title>Novel species of the genus Variovorax.</title>
        <authorList>
            <person name="Liu Q."/>
            <person name="Xin Y.-H."/>
        </authorList>
    </citation>
    <scope>NUCLEOTIDE SEQUENCE [LARGE SCALE GENOMIC DNA]</scope>
    <source>
        <strain evidence="2 3">KACC 18501</strain>
    </source>
</reference>
<dbReference type="Gene3D" id="3.40.50.12780">
    <property type="entry name" value="N-terminal domain of ligase-like"/>
    <property type="match status" value="1"/>
</dbReference>
<dbReference type="PANTHER" id="PTHR45527:SF1">
    <property type="entry name" value="FATTY ACID SYNTHASE"/>
    <property type="match status" value="1"/>
</dbReference>
<dbReference type="PROSITE" id="PS00455">
    <property type="entry name" value="AMP_BINDING"/>
    <property type="match status" value="1"/>
</dbReference>
<dbReference type="PANTHER" id="PTHR45527">
    <property type="entry name" value="NONRIBOSOMAL PEPTIDE SYNTHETASE"/>
    <property type="match status" value="1"/>
</dbReference>
<evidence type="ECO:0000259" key="1">
    <source>
        <dbReference type="Pfam" id="PF00501"/>
    </source>
</evidence>
<evidence type="ECO:0000313" key="3">
    <source>
        <dbReference type="Proteomes" id="UP001363010"/>
    </source>
</evidence>
<organism evidence="2 3">
    <name type="scientific">Variovorax humicola</name>
    <dbReference type="NCBI Taxonomy" id="1769758"/>
    <lineage>
        <taxon>Bacteria</taxon>
        <taxon>Pseudomonadati</taxon>
        <taxon>Pseudomonadota</taxon>
        <taxon>Betaproteobacteria</taxon>
        <taxon>Burkholderiales</taxon>
        <taxon>Comamonadaceae</taxon>
        <taxon>Variovorax</taxon>
    </lineage>
</organism>
<dbReference type="InterPro" id="IPR020845">
    <property type="entry name" value="AMP-binding_CS"/>
</dbReference>
<dbReference type="SUPFAM" id="SSF56801">
    <property type="entry name" value="Acetyl-CoA synthetase-like"/>
    <property type="match status" value="1"/>
</dbReference>